<comment type="caution">
    <text evidence="2">The sequence shown here is derived from an EMBL/GenBank/DDBJ whole genome shotgun (WGS) entry which is preliminary data.</text>
</comment>
<dbReference type="AlphaFoldDB" id="A0A6A6MNW8"/>
<name>A0A6A6MNW8_HEVBR</name>
<dbReference type="PANTHER" id="PTHR46548:SF1">
    <property type="entry name" value="BAH AND TFIIS DOMAIN-CONTAINING PROTEIN-RELATED"/>
    <property type="match status" value="1"/>
</dbReference>
<reference evidence="2 3" key="1">
    <citation type="journal article" date="2020" name="Mol. Plant">
        <title>The Chromosome-Based Rubber Tree Genome Provides New Insights into Spurge Genome Evolution and Rubber Biosynthesis.</title>
        <authorList>
            <person name="Liu J."/>
            <person name="Shi C."/>
            <person name="Shi C.C."/>
            <person name="Li W."/>
            <person name="Zhang Q.J."/>
            <person name="Zhang Y."/>
            <person name="Li K."/>
            <person name="Lu H.F."/>
            <person name="Shi C."/>
            <person name="Zhu S.T."/>
            <person name="Xiao Z.Y."/>
            <person name="Nan H."/>
            <person name="Yue Y."/>
            <person name="Zhu X.G."/>
            <person name="Wu Y."/>
            <person name="Hong X.N."/>
            <person name="Fan G.Y."/>
            <person name="Tong Y."/>
            <person name="Zhang D."/>
            <person name="Mao C.L."/>
            <person name="Liu Y.L."/>
            <person name="Hao S.J."/>
            <person name="Liu W.Q."/>
            <person name="Lv M.Q."/>
            <person name="Zhang H.B."/>
            <person name="Liu Y."/>
            <person name="Hu-Tang G.R."/>
            <person name="Wang J.P."/>
            <person name="Wang J.H."/>
            <person name="Sun Y.H."/>
            <person name="Ni S.B."/>
            <person name="Chen W.B."/>
            <person name="Zhang X.C."/>
            <person name="Jiao Y.N."/>
            <person name="Eichler E.E."/>
            <person name="Li G.H."/>
            <person name="Liu X."/>
            <person name="Gao L.Z."/>
        </authorList>
    </citation>
    <scope>NUCLEOTIDE SEQUENCE [LARGE SCALE GENOMIC DNA]</scope>
    <source>
        <strain evidence="3">cv. GT1</strain>
        <tissue evidence="2">Leaf</tissue>
    </source>
</reference>
<evidence type="ECO:0000313" key="3">
    <source>
        <dbReference type="Proteomes" id="UP000467840"/>
    </source>
</evidence>
<dbReference type="Proteomes" id="UP000467840">
    <property type="component" value="Chromosome 15"/>
</dbReference>
<proteinExistence type="predicted"/>
<dbReference type="EMBL" id="JAAGAX010000005">
    <property type="protein sequence ID" value="KAF2314707.1"/>
    <property type="molecule type" value="Genomic_DNA"/>
</dbReference>
<protein>
    <submittedName>
        <fullName evidence="2">Uncharacterized protein</fullName>
    </submittedName>
</protein>
<evidence type="ECO:0000256" key="1">
    <source>
        <dbReference type="SAM" id="MobiDB-lite"/>
    </source>
</evidence>
<dbReference type="PANTHER" id="PTHR46548">
    <property type="entry name" value="BAH AND TFIIS DOMAIN-CONTAINING PROTEIN-RELATED"/>
    <property type="match status" value="1"/>
</dbReference>
<keyword evidence="3" id="KW-1185">Reference proteome</keyword>
<accession>A0A6A6MNW8</accession>
<gene>
    <name evidence="2" type="ORF">GH714_030115</name>
</gene>
<sequence length="449" mass="47414">MLPEKFSTTVVQESEVQARTRGSKLTGIVADEAEECTSATADAVPFSAAGELDVEAKVEFDLNEGFNGDDGRLGEPNNSKARECSTAVQLISPLPLPVSSGSSGLPALITVASAAKRPFVPPEDLLKNKGELGWKGSAATSAFRPAEPRKALEMLASTTSILEDMASRSTAQGTVSIAALANNHDLLHVDKLGSAPVRNSGGLDLDLNRVDEPTDIGNHLISNGHRLDVQLQQIKSSSGGILNGELSVRRDFDLNDGPLVDEMSVEPSSFGQHNKNSAPSQPSVSGLRMNNTEMGNFSWFSQGNPYSAVTIQSILPDRGEQPFPMVTPGGPQRMLAPLTGSTPLSPDVYRGSVLSSSPAVPFPSTPFQCPPVFPFGTNFPPPTATFSGGSTTYVDSSSGGRLCFPAMHSRVLAPSSAVPSHYPRPFVVSLPDNNNNGNTESSRKWGRQG</sequence>
<evidence type="ECO:0000313" key="2">
    <source>
        <dbReference type="EMBL" id="KAF2314707.1"/>
    </source>
</evidence>
<organism evidence="2 3">
    <name type="scientific">Hevea brasiliensis</name>
    <name type="common">Para rubber tree</name>
    <name type="synonym">Siphonia brasiliensis</name>
    <dbReference type="NCBI Taxonomy" id="3981"/>
    <lineage>
        <taxon>Eukaryota</taxon>
        <taxon>Viridiplantae</taxon>
        <taxon>Streptophyta</taxon>
        <taxon>Embryophyta</taxon>
        <taxon>Tracheophyta</taxon>
        <taxon>Spermatophyta</taxon>
        <taxon>Magnoliopsida</taxon>
        <taxon>eudicotyledons</taxon>
        <taxon>Gunneridae</taxon>
        <taxon>Pentapetalae</taxon>
        <taxon>rosids</taxon>
        <taxon>fabids</taxon>
        <taxon>Malpighiales</taxon>
        <taxon>Euphorbiaceae</taxon>
        <taxon>Crotonoideae</taxon>
        <taxon>Micrandreae</taxon>
        <taxon>Hevea</taxon>
    </lineage>
</organism>
<feature type="region of interest" description="Disordered" evidence="1">
    <location>
        <begin position="429"/>
        <end position="449"/>
    </location>
</feature>
<feature type="compositionally biased region" description="Polar residues" evidence="1">
    <location>
        <begin position="431"/>
        <end position="440"/>
    </location>
</feature>